<comment type="caution">
    <text evidence="1">The sequence shown here is derived from an EMBL/GenBank/DDBJ whole genome shotgun (WGS) entry which is preliminary data.</text>
</comment>
<evidence type="ECO:0008006" key="3">
    <source>
        <dbReference type="Google" id="ProtNLM"/>
    </source>
</evidence>
<name>A0A3S0VJ96_9FLAO</name>
<accession>A0A3S0VJ96</accession>
<organism evidence="1 2">
    <name type="scientific">Chryseobacterium arthrosphaerae</name>
    <dbReference type="NCBI Taxonomy" id="651561"/>
    <lineage>
        <taxon>Bacteria</taxon>
        <taxon>Pseudomonadati</taxon>
        <taxon>Bacteroidota</taxon>
        <taxon>Flavobacteriia</taxon>
        <taxon>Flavobacteriales</taxon>
        <taxon>Weeksellaceae</taxon>
        <taxon>Chryseobacterium group</taxon>
        <taxon>Chryseobacterium</taxon>
    </lineage>
</organism>
<proteinExistence type="predicted"/>
<reference evidence="1 2" key="1">
    <citation type="submission" date="2018-12" db="EMBL/GenBank/DDBJ databases">
        <title>Draft Genome Sequence of Chryseobacterium arthrosphaerae strain ED882-96 Isolated from the Blood of a Patient with Liver Cirrhosis in Taiwan.</title>
        <authorList>
            <person name="Lin J.-N."/>
            <person name="Lai C.-H."/>
            <person name="Yang C.-H."/>
            <person name="Huang Y.-H."/>
        </authorList>
    </citation>
    <scope>NUCLEOTIDE SEQUENCE [LARGE SCALE GENOMIC DNA]</scope>
    <source>
        <strain evidence="1 2">ED882-96</strain>
    </source>
</reference>
<gene>
    <name evidence="1" type="ORF">EJ377_03955</name>
</gene>
<dbReference type="EMBL" id="RYFC01000001">
    <property type="protein sequence ID" value="RTZ49592.1"/>
    <property type="molecule type" value="Genomic_DNA"/>
</dbReference>
<evidence type="ECO:0000313" key="1">
    <source>
        <dbReference type="EMBL" id="RTZ49592.1"/>
    </source>
</evidence>
<protein>
    <recommendedName>
        <fullName evidence="3">Alpha/beta hydrolase</fullName>
    </recommendedName>
</protein>
<dbReference type="AlphaFoldDB" id="A0A3S0VJ96"/>
<dbReference type="Proteomes" id="UP000276953">
    <property type="component" value="Unassembled WGS sequence"/>
</dbReference>
<evidence type="ECO:0000313" key="2">
    <source>
        <dbReference type="Proteomes" id="UP000276953"/>
    </source>
</evidence>
<sequence>MQKHWPENGTIVIPLHGGPGGDYRYLLPCKDLADKGYRLYFMIREVPVFSAFPKKSYTSLGQALQI</sequence>